<dbReference type="InterPro" id="IPR013538">
    <property type="entry name" value="ASHA1/2-like_C"/>
</dbReference>
<dbReference type="RefSeq" id="WP_207341839.1">
    <property type="nucleotide sequence ID" value="NZ_CP074405.1"/>
</dbReference>
<evidence type="ECO:0000256" key="1">
    <source>
        <dbReference type="ARBA" id="ARBA00006817"/>
    </source>
</evidence>
<proteinExistence type="inferred from homology"/>
<evidence type="ECO:0000313" key="3">
    <source>
        <dbReference type="EMBL" id="QVI62733.1"/>
    </source>
</evidence>
<dbReference type="Proteomes" id="UP000677804">
    <property type="component" value="Chromosome"/>
</dbReference>
<name>A0ABX8D6T2_9CELL</name>
<organism evidence="3 4">
    <name type="scientific">Cellulomonas wangleii</name>
    <dbReference type="NCBI Taxonomy" id="2816956"/>
    <lineage>
        <taxon>Bacteria</taxon>
        <taxon>Bacillati</taxon>
        <taxon>Actinomycetota</taxon>
        <taxon>Actinomycetes</taxon>
        <taxon>Micrococcales</taxon>
        <taxon>Cellulomonadaceae</taxon>
        <taxon>Cellulomonas</taxon>
    </lineage>
</organism>
<protein>
    <submittedName>
        <fullName evidence="3">SRPBCC domain-containing protein</fullName>
    </submittedName>
</protein>
<dbReference type="CDD" id="cd07814">
    <property type="entry name" value="SRPBCC_CalC_Aha1-like"/>
    <property type="match status" value="1"/>
</dbReference>
<dbReference type="InterPro" id="IPR023393">
    <property type="entry name" value="START-like_dom_sf"/>
</dbReference>
<evidence type="ECO:0000259" key="2">
    <source>
        <dbReference type="Pfam" id="PF08327"/>
    </source>
</evidence>
<feature type="domain" description="Activator of Hsp90 ATPase homologue 1/2-like C-terminal" evidence="2">
    <location>
        <begin position="24"/>
        <end position="170"/>
    </location>
</feature>
<gene>
    <name evidence="3" type="ORF">KG103_01975</name>
</gene>
<evidence type="ECO:0000313" key="4">
    <source>
        <dbReference type="Proteomes" id="UP000677804"/>
    </source>
</evidence>
<reference evidence="3 4" key="1">
    <citation type="submission" date="2021-05" db="EMBL/GenBank/DDBJ databases">
        <title>Novel species in genus Cellulomonas.</title>
        <authorList>
            <person name="Zhang G."/>
        </authorList>
    </citation>
    <scope>NUCLEOTIDE SEQUENCE [LARGE SCALE GENOMIC DNA]</scope>
    <source>
        <strain evidence="4">zg-ZUI222</strain>
    </source>
</reference>
<dbReference type="Gene3D" id="3.30.530.20">
    <property type="match status" value="1"/>
</dbReference>
<accession>A0ABX8D6T2</accession>
<dbReference type="SUPFAM" id="SSF55961">
    <property type="entry name" value="Bet v1-like"/>
    <property type="match status" value="1"/>
</dbReference>
<comment type="similarity">
    <text evidence="1">Belongs to the AHA1 family.</text>
</comment>
<dbReference type="Pfam" id="PF08327">
    <property type="entry name" value="AHSA1"/>
    <property type="match status" value="1"/>
</dbReference>
<dbReference type="EMBL" id="CP074405">
    <property type="protein sequence ID" value="QVI62733.1"/>
    <property type="molecule type" value="Genomic_DNA"/>
</dbReference>
<sequence>MTTADDPQHAHPTEHAVVVSRELDAPPDVAWTAWSDPNLVRRWWGPTGFTCPRADVDVRVGGSTVVTMQAPDAWGGFRIHNRWSFRVVQPPERLAFVSTFVDEAGTALTPGEAGVPATVPAEVPHVVLLEALPDGRTRLTLTETGYVDEETRAQSQAGQEQCLDKMQAIFAPSRSGSDAPLS</sequence>
<keyword evidence="4" id="KW-1185">Reference proteome</keyword>